<dbReference type="GO" id="GO:0050661">
    <property type="term" value="F:NADP binding"/>
    <property type="evidence" value="ECO:0007669"/>
    <property type="project" value="InterPro"/>
</dbReference>
<dbReference type="EMBL" id="RQGG01000019">
    <property type="protein sequence ID" value="TGL54140.1"/>
    <property type="molecule type" value="Genomic_DNA"/>
</dbReference>
<dbReference type="RefSeq" id="WP_135619104.1">
    <property type="nucleotide sequence ID" value="NZ_RQGG01000019.1"/>
</dbReference>
<feature type="domain" description="Glutamyl-tRNA reductase N-terminal" evidence="1">
    <location>
        <begin position="27"/>
        <end position="122"/>
    </location>
</feature>
<dbReference type="SUPFAM" id="SSF69742">
    <property type="entry name" value="Glutamyl tRNA-reductase catalytic, N-terminal domain"/>
    <property type="match status" value="1"/>
</dbReference>
<organism evidence="2 3">
    <name type="scientific">Leptospira kemamanensis</name>
    <dbReference type="NCBI Taxonomy" id="2484942"/>
    <lineage>
        <taxon>Bacteria</taxon>
        <taxon>Pseudomonadati</taxon>
        <taxon>Spirochaetota</taxon>
        <taxon>Spirochaetia</taxon>
        <taxon>Leptospirales</taxon>
        <taxon>Leptospiraceae</taxon>
        <taxon>Leptospira</taxon>
    </lineage>
</organism>
<sequence length="292" mass="34452">MWSNLILLHTTDPKPKTLDDSRLEVWQTCQRTLVFTDKRIFPLEEGRERFLDGWEIYHGYEAYRFLLEVVAGLRSKLLGESEIQAQFRDRFREENTCGSTFALSLLRLRDQILEQTKQIRSKYLTGIGRQTYGSVTESYLQNHKVVTLLGTGKLVDSILPYLVSKQKQVRLIGRNQNRLTELNQIYPNITTYHWEDYQPKNEAIVIASSFLPFNWDEMIKSSSLILDFRENSSENKGYDHYIPLSQILNDLQETDEQIQSVKMDLQYFLTELTREREEEQIHIMNGWEDLLV</sequence>
<dbReference type="OrthoDB" id="5289779at2"/>
<dbReference type="InterPro" id="IPR015895">
    <property type="entry name" value="4pyrrol_synth_GluRdtase_N"/>
</dbReference>
<dbReference type="Gene3D" id="3.30.460.30">
    <property type="entry name" value="Glutamyl-tRNA reductase, N-terminal domain"/>
    <property type="match status" value="1"/>
</dbReference>
<accession>A0A4R9JQA7</accession>
<evidence type="ECO:0000313" key="2">
    <source>
        <dbReference type="EMBL" id="TGL54140.1"/>
    </source>
</evidence>
<dbReference type="InterPro" id="IPR036343">
    <property type="entry name" value="GluRdtase_N_sf"/>
</dbReference>
<proteinExistence type="predicted"/>
<gene>
    <name evidence="2" type="ORF">EHQ59_08070</name>
</gene>
<reference evidence="2" key="1">
    <citation type="journal article" date="2019" name="PLoS Negl. Trop. Dis.">
        <title>Revisiting the worldwide diversity of Leptospira species in the environment.</title>
        <authorList>
            <person name="Vincent A.T."/>
            <person name="Schiettekatte O."/>
            <person name="Bourhy P."/>
            <person name="Veyrier F.J."/>
            <person name="Picardeau M."/>
        </authorList>
    </citation>
    <scope>NUCLEOTIDE SEQUENCE [LARGE SCALE GENOMIC DNA]</scope>
    <source>
        <strain evidence="2">201702454</strain>
    </source>
</reference>
<dbReference type="AlphaFoldDB" id="A0A4R9JQA7"/>
<comment type="caution">
    <text evidence="2">The sequence shown here is derived from an EMBL/GenBank/DDBJ whole genome shotgun (WGS) entry which is preliminary data.</text>
</comment>
<name>A0A4R9JQA7_9LEPT</name>
<evidence type="ECO:0000259" key="1">
    <source>
        <dbReference type="Pfam" id="PF05201"/>
    </source>
</evidence>
<evidence type="ECO:0000313" key="3">
    <source>
        <dbReference type="Proteomes" id="UP000297609"/>
    </source>
</evidence>
<keyword evidence="3" id="KW-1185">Reference proteome</keyword>
<protein>
    <submittedName>
        <fullName evidence="2">Glutamyl-tRNA reductase</fullName>
    </submittedName>
</protein>
<dbReference type="GO" id="GO:0033014">
    <property type="term" value="P:tetrapyrrole biosynthetic process"/>
    <property type="evidence" value="ECO:0007669"/>
    <property type="project" value="InterPro"/>
</dbReference>
<dbReference type="Proteomes" id="UP000297609">
    <property type="component" value="Unassembled WGS sequence"/>
</dbReference>
<dbReference type="GO" id="GO:0008883">
    <property type="term" value="F:glutamyl-tRNA reductase activity"/>
    <property type="evidence" value="ECO:0007669"/>
    <property type="project" value="InterPro"/>
</dbReference>
<dbReference type="Pfam" id="PF05201">
    <property type="entry name" value="GlutR_N"/>
    <property type="match status" value="1"/>
</dbReference>
<dbReference type="Gene3D" id="3.40.50.720">
    <property type="entry name" value="NAD(P)-binding Rossmann-like Domain"/>
    <property type="match status" value="1"/>
</dbReference>